<keyword evidence="5" id="KW-1185">Reference proteome</keyword>
<feature type="transmembrane region" description="Helical" evidence="2">
    <location>
        <begin position="59"/>
        <end position="82"/>
    </location>
</feature>
<evidence type="ECO:0000256" key="2">
    <source>
        <dbReference type="SAM" id="Phobius"/>
    </source>
</evidence>
<dbReference type="PANTHER" id="PTHR39405:SF1">
    <property type="entry name" value="DSC E3 UBIQUITIN LIGASE COMPLEX SUBUNIT 4"/>
    <property type="match status" value="1"/>
</dbReference>
<accession>A0A9P6LCD0</accession>
<evidence type="ECO:0000259" key="3">
    <source>
        <dbReference type="Pfam" id="PF08508"/>
    </source>
</evidence>
<feature type="transmembrane region" description="Helical" evidence="2">
    <location>
        <begin position="102"/>
        <end position="121"/>
    </location>
</feature>
<dbReference type="InterPro" id="IPR038967">
    <property type="entry name" value="Dsc4-like"/>
</dbReference>
<dbReference type="AlphaFoldDB" id="A0A9P6LCD0"/>
<dbReference type="Pfam" id="PF08508">
    <property type="entry name" value="DUF1746"/>
    <property type="match status" value="1"/>
</dbReference>
<feature type="region of interest" description="Disordered" evidence="1">
    <location>
        <begin position="174"/>
        <end position="195"/>
    </location>
</feature>
<dbReference type="GO" id="GO:0005783">
    <property type="term" value="C:endoplasmic reticulum"/>
    <property type="evidence" value="ECO:0007669"/>
    <property type="project" value="TreeGrafter"/>
</dbReference>
<keyword evidence="2" id="KW-1133">Transmembrane helix</keyword>
<feature type="compositionally biased region" description="Basic and acidic residues" evidence="1">
    <location>
        <begin position="215"/>
        <end position="231"/>
    </location>
</feature>
<proteinExistence type="predicted"/>
<evidence type="ECO:0000313" key="5">
    <source>
        <dbReference type="Proteomes" id="UP000736335"/>
    </source>
</evidence>
<dbReference type="GO" id="GO:0032933">
    <property type="term" value="P:SREBP signaling pathway"/>
    <property type="evidence" value="ECO:0007669"/>
    <property type="project" value="InterPro"/>
</dbReference>
<feature type="region of interest" description="Disordered" evidence="1">
    <location>
        <begin position="215"/>
        <end position="245"/>
    </location>
</feature>
<organism evidence="4 5">
    <name type="scientific">Thelephora terrestris</name>
    <dbReference type="NCBI Taxonomy" id="56493"/>
    <lineage>
        <taxon>Eukaryota</taxon>
        <taxon>Fungi</taxon>
        <taxon>Dikarya</taxon>
        <taxon>Basidiomycota</taxon>
        <taxon>Agaricomycotina</taxon>
        <taxon>Agaricomycetes</taxon>
        <taxon>Thelephorales</taxon>
        <taxon>Thelephoraceae</taxon>
        <taxon>Thelephora</taxon>
    </lineage>
</organism>
<keyword evidence="2" id="KW-0812">Transmembrane</keyword>
<reference evidence="4" key="1">
    <citation type="journal article" date="2020" name="Nat. Commun.">
        <title>Large-scale genome sequencing of mycorrhizal fungi provides insights into the early evolution of symbiotic traits.</title>
        <authorList>
            <person name="Miyauchi S."/>
            <person name="Kiss E."/>
            <person name="Kuo A."/>
            <person name="Drula E."/>
            <person name="Kohler A."/>
            <person name="Sanchez-Garcia M."/>
            <person name="Morin E."/>
            <person name="Andreopoulos B."/>
            <person name="Barry K.W."/>
            <person name="Bonito G."/>
            <person name="Buee M."/>
            <person name="Carver A."/>
            <person name="Chen C."/>
            <person name="Cichocki N."/>
            <person name="Clum A."/>
            <person name="Culley D."/>
            <person name="Crous P.W."/>
            <person name="Fauchery L."/>
            <person name="Girlanda M."/>
            <person name="Hayes R.D."/>
            <person name="Keri Z."/>
            <person name="LaButti K."/>
            <person name="Lipzen A."/>
            <person name="Lombard V."/>
            <person name="Magnuson J."/>
            <person name="Maillard F."/>
            <person name="Murat C."/>
            <person name="Nolan M."/>
            <person name="Ohm R.A."/>
            <person name="Pangilinan J."/>
            <person name="Pereira M.F."/>
            <person name="Perotto S."/>
            <person name="Peter M."/>
            <person name="Pfister S."/>
            <person name="Riley R."/>
            <person name="Sitrit Y."/>
            <person name="Stielow J.B."/>
            <person name="Szollosi G."/>
            <person name="Zifcakova L."/>
            <person name="Stursova M."/>
            <person name="Spatafora J.W."/>
            <person name="Tedersoo L."/>
            <person name="Vaario L.M."/>
            <person name="Yamada A."/>
            <person name="Yan M."/>
            <person name="Wang P."/>
            <person name="Xu J."/>
            <person name="Bruns T."/>
            <person name="Baldrian P."/>
            <person name="Vilgalys R."/>
            <person name="Dunand C."/>
            <person name="Henrissat B."/>
            <person name="Grigoriev I.V."/>
            <person name="Hibbett D."/>
            <person name="Nagy L.G."/>
            <person name="Martin F.M."/>
        </authorList>
    </citation>
    <scope>NUCLEOTIDE SEQUENCE</scope>
    <source>
        <strain evidence="4">UH-Tt-Lm1</strain>
    </source>
</reference>
<dbReference type="PANTHER" id="PTHR39405">
    <property type="entry name" value="DSC E3 UBIQUITIN LIGASE COMPLEX SUBUNIT 4"/>
    <property type="match status" value="1"/>
</dbReference>
<dbReference type="OrthoDB" id="5428737at2759"/>
<dbReference type="InterPro" id="IPR013715">
    <property type="entry name" value="DUF1746"/>
</dbReference>
<reference evidence="4" key="2">
    <citation type="submission" date="2020-11" db="EMBL/GenBank/DDBJ databases">
        <authorList>
            <consortium name="DOE Joint Genome Institute"/>
            <person name="Kuo A."/>
            <person name="Miyauchi S."/>
            <person name="Kiss E."/>
            <person name="Drula E."/>
            <person name="Kohler A."/>
            <person name="Sanchez-Garcia M."/>
            <person name="Andreopoulos B."/>
            <person name="Barry K.W."/>
            <person name="Bonito G."/>
            <person name="Buee M."/>
            <person name="Carver A."/>
            <person name="Chen C."/>
            <person name="Cichocki N."/>
            <person name="Clum A."/>
            <person name="Culley D."/>
            <person name="Crous P.W."/>
            <person name="Fauchery L."/>
            <person name="Girlanda M."/>
            <person name="Hayes R."/>
            <person name="Keri Z."/>
            <person name="Labutti K."/>
            <person name="Lipzen A."/>
            <person name="Lombard V."/>
            <person name="Magnuson J."/>
            <person name="Maillard F."/>
            <person name="Morin E."/>
            <person name="Murat C."/>
            <person name="Nolan M."/>
            <person name="Ohm R."/>
            <person name="Pangilinan J."/>
            <person name="Pereira M."/>
            <person name="Perotto S."/>
            <person name="Peter M."/>
            <person name="Riley R."/>
            <person name="Sitrit Y."/>
            <person name="Stielow B."/>
            <person name="Szollosi G."/>
            <person name="Zifcakova L."/>
            <person name="Stursova M."/>
            <person name="Spatafora J.W."/>
            <person name="Tedersoo L."/>
            <person name="Vaario L.-M."/>
            <person name="Yamada A."/>
            <person name="Yan M."/>
            <person name="Wang P."/>
            <person name="Xu J."/>
            <person name="Bruns T."/>
            <person name="Baldrian P."/>
            <person name="Vilgalys R."/>
            <person name="Henrissat B."/>
            <person name="Grigoriev I.V."/>
            <person name="Hibbett D."/>
            <person name="Nagy L.G."/>
            <person name="Martin F.M."/>
        </authorList>
    </citation>
    <scope>NUCLEOTIDE SEQUENCE</scope>
    <source>
        <strain evidence="4">UH-Tt-Lm1</strain>
    </source>
</reference>
<evidence type="ECO:0000256" key="1">
    <source>
        <dbReference type="SAM" id="MobiDB-lite"/>
    </source>
</evidence>
<name>A0A9P6LCD0_9AGAM</name>
<evidence type="ECO:0000313" key="4">
    <source>
        <dbReference type="EMBL" id="KAF9793260.1"/>
    </source>
</evidence>
<protein>
    <recommendedName>
        <fullName evidence="3">DUF1746 domain-containing protein</fullName>
    </recommendedName>
</protein>
<dbReference type="EMBL" id="WIUZ02000001">
    <property type="protein sequence ID" value="KAF9793260.1"/>
    <property type="molecule type" value="Genomic_DNA"/>
</dbReference>
<feature type="domain" description="DUF1746" evidence="3">
    <location>
        <begin position="15"/>
        <end position="117"/>
    </location>
</feature>
<gene>
    <name evidence="4" type="ORF">BJ322DRAFT_1033756</name>
</gene>
<dbReference type="Proteomes" id="UP000736335">
    <property type="component" value="Unassembled WGS sequence"/>
</dbReference>
<comment type="caution">
    <text evidence="4">The sequence shown here is derived from an EMBL/GenBank/DDBJ whole genome shotgun (WGS) entry which is preliminary data.</text>
</comment>
<sequence length="245" mass="28055">MHALRHAQRRHIIASLDDLLYQFHTISFLLSPTLLPYLSRCIGQFQLSRPRDFYPKRSLRFWFFMAFFFNFPSIWDHTLFGAAKGPSIILDFIGLPYQPSRLHVLLLDFVILIFSLVLVTISHEHSLLASTTSQAPSSILGPHEPSENNNPFKTEALPYVIDLRLDSIIDRIRNPTPPQSLEPVRGELLPLPNTMPTELRDSLRMLIRARDDIAAARGDNNREQRRTDPPSRSRVLPGAIEPVDD</sequence>
<dbReference type="GO" id="GO:0044695">
    <property type="term" value="C:Dsc E3 ubiquitin ligase complex"/>
    <property type="evidence" value="ECO:0007669"/>
    <property type="project" value="InterPro"/>
</dbReference>
<keyword evidence="2" id="KW-0472">Membrane</keyword>